<feature type="domain" description="PAC" evidence="26">
    <location>
        <begin position="438"/>
        <end position="490"/>
    </location>
</feature>
<dbReference type="SMART" id="SM00448">
    <property type="entry name" value="REC"/>
    <property type="match status" value="2"/>
</dbReference>
<evidence type="ECO:0000256" key="7">
    <source>
        <dbReference type="ARBA" id="ARBA00022692"/>
    </source>
</evidence>
<dbReference type="Gene3D" id="3.30.565.10">
    <property type="entry name" value="Histidine kinase-like ATPase, C-terminal domain"/>
    <property type="match status" value="1"/>
</dbReference>
<keyword evidence="8" id="KW-0547">Nucleotide-binding</keyword>
<dbReference type="InterPro" id="IPR005467">
    <property type="entry name" value="His_kinase_dom"/>
</dbReference>
<dbReference type="FunFam" id="3.30.565.10:FF:000010">
    <property type="entry name" value="Sensor histidine kinase RcsC"/>
    <property type="match status" value="1"/>
</dbReference>
<feature type="region of interest" description="Disordered" evidence="21">
    <location>
        <begin position="1306"/>
        <end position="1325"/>
    </location>
</feature>
<comment type="subcellular location">
    <subcellularLocation>
        <location evidence="2">Cell membrane</location>
        <topology evidence="2">Multi-pass membrane protein</topology>
    </subcellularLocation>
</comment>
<protein>
    <recommendedName>
        <fullName evidence="16">Sensory/regulatory protein RpfC</fullName>
        <ecNumber evidence="3">2.7.13.3</ecNumber>
    </recommendedName>
    <alternativeName>
        <fullName evidence="17">Virulence sensor protein BvgS</fullName>
    </alternativeName>
</protein>
<dbReference type="Gene3D" id="2.10.70.100">
    <property type="match status" value="1"/>
</dbReference>
<evidence type="ECO:0000256" key="19">
    <source>
        <dbReference type="PROSITE-ProRule" id="PRU00169"/>
    </source>
</evidence>
<dbReference type="InterPro" id="IPR029151">
    <property type="entry name" value="Sensor-like_sf"/>
</dbReference>
<feature type="domain" description="Response regulatory" evidence="24">
    <location>
        <begin position="1185"/>
        <end position="1302"/>
    </location>
</feature>
<keyword evidence="20" id="KW-0175">Coiled coil</keyword>
<dbReference type="PROSITE" id="PS50110">
    <property type="entry name" value="RESPONSE_REGULATORY"/>
    <property type="match status" value="2"/>
</dbReference>
<dbReference type="SMART" id="SM00086">
    <property type="entry name" value="PAC"/>
    <property type="match status" value="3"/>
</dbReference>
<feature type="domain" description="PAC" evidence="26">
    <location>
        <begin position="728"/>
        <end position="780"/>
    </location>
</feature>
<dbReference type="SMART" id="SM00387">
    <property type="entry name" value="HATPase_c"/>
    <property type="match status" value="1"/>
</dbReference>
<evidence type="ECO:0000256" key="1">
    <source>
        <dbReference type="ARBA" id="ARBA00000085"/>
    </source>
</evidence>
<dbReference type="InterPro" id="IPR013655">
    <property type="entry name" value="PAS_fold_3"/>
</dbReference>
<evidence type="ECO:0000256" key="12">
    <source>
        <dbReference type="ARBA" id="ARBA00023012"/>
    </source>
</evidence>
<dbReference type="InterPro" id="IPR003661">
    <property type="entry name" value="HisK_dim/P_dom"/>
</dbReference>
<dbReference type="InterPro" id="IPR000014">
    <property type="entry name" value="PAS"/>
</dbReference>
<keyword evidence="6" id="KW-0808">Transferase</keyword>
<dbReference type="PANTHER" id="PTHR45339:SF1">
    <property type="entry name" value="HYBRID SIGNAL TRANSDUCTION HISTIDINE KINASE J"/>
    <property type="match status" value="1"/>
</dbReference>
<dbReference type="CDD" id="cd00082">
    <property type="entry name" value="HisKA"/>
    <property type="match status" value="1"/>
</dbReference>
<dbReference type="PROSITE" id="PS50894">
    <property type="entry name" value="HPT"/>
    <property type="match status" value="1"/>
</dbReference>
<gene>
    <name evidence="28" type="ORF">BUE93_15570</name>
</gene>
<dbReference type="Gene3D" id="3.30.450.20">
    <property type="entry name" value="PAS domain"/>
    <property type="match status" value="4"/>
</dbReference>
<evidence type="ECO:0000313" key="28">
    <source>
        <dbReference type="EMBL" id="PRP70083.1"/>
    </source>
</evidence>
<dbReference type="InterPro" id="IPR003594">
    <property type="entry name" value="HATPase_dom"/>
</dbReference>
<evidence type="ECO:0000256" key="4">
    <source>
        <dbReference type="ARBA" id="ARBA00022475"/>
    </source>
</evidence>
<dbReference type="Gene3D" id="3.40.50.2300">
    <property type="match status" value="2"/>
</dbReference>
<dbReference type="InterPro" id="IPR035965">
    <property type="entry name" value="PAS-like_dom_sf"/>
</dbReference>
<dbReference type="Pfam" id="PF02518">
    <property type="entry name" value="HATPase_c"/>
    <property type="match status" value="1"/>
</dbReference>
<dbReference type="SUPFAM" id="SSF103190">
    <property type="entry name" value="Sensory domain-like"/>
    <property type="match status" value="1"/>
</dbReference>
<evidence type="ECO:0000256" key="17">
    <source>
        <dbReference type="ARBA" id="ARBA00070152"/>
    </source>
</evidence>
<dbReference type="PANTHER" id="PTHR45339">
    <property type="entry name" value="HYBRID SIGNAL TRANSDUCTION HISTIDINE KINASE J"/>
    <property type="match status" value="1"/>
</dbReference>
<feature type="domain" description="HPt" evidence="27">
    <location>
        <begin position="1342"/>
        <end position="1441"/>
    </location>
</feature>
<dbReference type="PROSITE" id="PS50112">
    <property type="entry name" value="PAS"/>
    <property type="match status" value="2"/>
</dbReference>
<evidence type="ECO:0000256" key="22">
    <source>
        <dbReference type="SAM" id="Phobius"/>
    </source>
</evidence>
<dbReference type="InterPro" id="IPR036641">
    <property type="entry name" value="HPT_dom_sf"/>
</dbReference>
<feature type="modified residue" description="4-aspartylphosphate" evidence="19">
    <location>
        <position position="1091"/>
    </location>
</feature>
<dbReference type="InterPro" id="IPR004358">
    <property type="entry name" value="Sig_transdc_His_kin-like_C"/>
</dbReference>
<evidence type="ECO:0000256" key="9">
    <source>
        <dbReference type="ARBA" id="ARBA00022777"/>
    </source>
</evidence>
<evidence type="ECO:0000256" key="3">
    <source>
        <dbReference type="ARBA" id="ARBA00012438"/>
    </source>
</evidence>
<dbReference type="InterPro" id="IPR013767">
    <property type="entry name" value="PAS_fold"/>
</dbReference>
<feature type="domain" description="Response regulatory" evidence="24">
    <location>
        <begin position="1038"/>
        <end position="1161"/>
    </location>
</feature>
<feature type="transmembrane region" description="Helical" evidence="22">
    <location>
        <begin position="12"/>
        <end position="33"/>
    </location>
</feature>
<dbReference type="NCBIfam" id="TIGR00229">
    <property type="entry name" value="sensory_box"/>
    <property type="match status" value="2"/>
</dbReference>
<dbReference type="CDD" id="cd17546">
    <property type="entry name" value="REC_hyHK_CKI1_RcsC-like"/>
    <property type="match status" value="2"/>
</dbReference>
<evidence type="ECO:0000256" key="11">
    <source>
        <dbReference type="ARBA" id="ARBA00022989"/>
    </source>
</evidence>
<dbReference type="Pfam" id="PF08447">
    <property type="entry name" value="PAS_3"/>
    <property type="match status" value="1"/>
</dbReference>
<evidence type="ECO:0000256" key="5">
    <source>
        <dbReference type="ARBA" id="ARBA00022553"/>
    </source>
</evidence>
<evidence type="ECO:0000259" key="25">
    <source>
        <dbReference type="PROSITE" id="PS50112"/>
    </source>
</evidence>
<dbReference type="Gene3D" id="1.20.120.160">
    <property type="entry name" value="HPT domain"/>
    <property type="match status" value="1"/>
</dbReference>
<dbReference type="InterPro" id="IPR001610">
    <property type="entry name" value="PAC"/>
</dbReference>
<dbReference type="RefSeq" id="WP_146131838.1">
    <property type="nucleotide sequence ID" value="NZ_MTBD01000028.1"/>
</dbReference>
<evidence type="ECO:0000256" key="2">
    <source>
        <dbReference type="ARBA" id="ARBA00004651"/>
    </source>
</evidence>
<dbReference type="PROSITE" id="PS50109">
    <property type="entry name" value="HIS_KIN"/>
    <property type="match status" value="1"/>
</dbReference>
<dbReference type="Proteomes" id="UP000239469">
    <property type="component" value="Unassembled WGS sequence"/>
</dbReference>
<keyword evidence="13 22" id="KW-0472">Membrane</keyword>
<dbReference type="Pfam" id="PF00989">
    <property type="entry name" value="PAS"/>
    <property type="match status" value="2"/>
</dbReference>
<keyword evidence="4" id="KW-1003">Cell membrane</keyword>
<dbReference type="EC" id="2.7.13.3" evidence="3"/>
<feature type="coiled-coil region" evidence="20">
    <location>
        <begin position="481"/>
        <end position="512"/>
    </location>
</feature>
<evidence type="ECO:0000256" key="13">
    <source>
        <dbReference type="ARBA" id="ARBA00023136"/>
    </source>
</evidence>
<reference evidence="28 29" key="1">
    <citation type="submission" date="2017-01" db="EMBL/GenBank/DDBJ databases">
        <title>New insights into the genetic diversity of Chromobacterium isolated from tropical freshwater lake.</title>
        <authorList>
            <person name="Santos A.B."/>
            <person name="Nascimento A.M."/>
            <person name="Da Silva P.C."/>
        </authorList>
    </citation>
    <scope>NUCLEOTIDE SEQUENCE [LARGE SCALE GENOMIC DNA]</scope>
    <source>
        <strain evidence="28 29">56AF</strain>
    </source>
</reference>
<comment type="subunit">
    <text evidence="15">At low DSF concentrations, interacts with RpfF.</text>
</comment>
<dbReference type="GO" id="GO:0006355">
    <property type="term" value="P:regulation of DNA-templated transcription"/>
    <property type="evidence" value="ECO:0007669"/>
    <property type="project" value="InterPro"/>
</dbReference>
<evidence type="ECO:0000259" key="23">
    <source>
        <dbReference type="PROSITE" id="PS50109"/>
    </source>
</evidence>
<dbReference type="SUPFAM" id="SSF47384">
    <property type="entry name" value="Homodimeric domain of signal transducing histidine kinase"/>
    <property type="match status" value="1"/>
</dbReference>
<feature type="domain" description="Histidine kinase" evidence="23">
    <location>
        <begin position="798"/>
        <end position="1019"/>
    </location>
</feature>
<name>A0A2S9X313_9NEIS</name>
<comment type="catalytic activity">
    <reaction evidence="1">
        <text>ATP + protein L-histidine = ADP + protein N-phospho-L-histidine.</text>
        <dbReference type="EC" id="2.7.13.3"/>
    </reaction>
</comment>
<evidence type="ECO:0000259" key="27">
    <source>
        <dbReference type="PROSITE" id="PS50894"/>
    </source>
</evidence>
<dbReference type="GO" id="GO:0005524">
    <property type="term" value="F:ATP binding"/>
    <property type="evidence" value="ECO:0007669"/>
    <property type="project" value="UniProtKB-KW"/>
</dbReference>
<dbReference type="InterPro" id="IPR036890">
    <property type="entry name" value="HATPase_C_sf"/>
</dbReference>
<dbReference type="InterPro" id="IPR000700">
    <property type="entry name" value="PAS-assoc_C"/>
</dbReference>
<evidence type="ECO:0000256" key="10">
    <source>
        <dbReference type="ARBA" id="ARBA00022840"/>
    </source>
</evidence>
<organism evidence="28 29">
    <name type="scientific">Chromobacterium amazonense</name>
    <dbReference type="NCBI Taxonomy" id="1382803"/>
    <lineage>
        <taxon>Bacteria</taxon>
        <taxon>Pseudomonadati</taxon>
        <taxon>Pseudomonadota</taxon>
        <taxon>Betaproteobacteria</taxon>
        <taxon>Neisseriales</taxon>
        <taxon>Chromobacteriaceae</taxon>
        <taxon>Chromobacterium</taxon>
    </lineage>
</organism>
<evidence type="ECO:0000259" key="26">
    <source>
        <dbReference type="PROSITE" id="PS50113"/>
    </source>
</evidence>
<evidence type="ECO:0000256" key="14">
    <source>
        <dbReference type="ARBA" id="ARBA00058004"/>
    </source>
</evidence>
<dbReference type="InterPro" id="IPR011006">
    <property type="entry name" value="CheY-like_superfamily"/>
</dbReference>
<accession>A0A2S9X313</accession>
<keyword evidence="11 22" id="KW-1133">Transmembrane helix</keyword>
<keyword evidence="9" id="KW-0418">Kinase</keyword>
<comment type="caution">
    <text evidence="28">The sequence shown here is derived from an EMBL/GenBank/DDBJ whole genome shotgun (WGS) entry which is preliminary data.</text>
</comment>
<dbReference type="InterPro" id="IPR001789">
    <property type="entry name" value="Sig_transdc_resp-reg_receiver"/>
</dbReference>
<dbReference type="GO" id="GO:0005886">
    <property type="term" value="C:plasma membrane"/>
    <property type="evidence" value="ECO:0007669"/>
    <property type="project" value="UniProtKB-SubCell"/>
</dbReference>
<proteinExistence type="predicted"/>
<keyword evidence="10" id="KW-0067">ATP-binding</keyword>
<dbReference type="CDD" id="cd00130">
    <property type="entry name" value="PAS"/>
    <property type="match status" value="3"/>
</dbReference>
<evidence type="ECO:0000259" key="24">
    <source>
        <dbReference type="PROSITE" id="PS50110"/>
    </source>
</evidence>
<keyword evidence="7 22" id="KW-0812">Transmembrane</keyword>
<keyword evidence="12" id="KW-0902">Two-component regulatory system</keyword>
<comment type="function">
    <text evidence="14">Member of the two-component regulatory system BvgS/BvgA. Phosphorylates BvgA via a four-step phosphorelay in response to environmental signals.</text>
</comment>
<feature type="domain" description="PAS" evidence="25">
    <location>
        <begin position="364"/>
        <end position="435"/>
    </location>
</feature>
<keyword evidence="5 19" id="KW-0597">Phosphoprotein</keyword>
<dbReference type="OrthoDB" id="5290456at2"/>
<evidence type="ECO:0000256" key="16">
    <source>
        <dbReference type="ARBA" id="ARBA00068150"/>
    </source>
</evidence>
<evidence type="ECO:0000256" key="18">
    <source>
        <dbReference type="PROSITE-ProRule" id="PRU00110"/>
    </source>
</evidence>
<evidence type="ECO:0000313" key="29">
    <source>
        <dbReference type="Proteomes" id="UP000239469"/>
    </source>
</evidence>
<feature type="modified residue" description="Phosphohistidine" evidence="18">
    <location>
        <position position="1381"/>
    </location>
</feature>
<evidence type="ECO:0000256" key="20">
    <source>
        <dbReference type="SAM" id="Coils"/>
    </source>
</evidence>
<feature type="domain" description="PAC" evidence="26">
    <location>
        <begin position="598"/>
        <end position="650"/>
    </location>
</feature>
<feature type="modified residue" description="4-aspartylphosphate" evidence="19">
    <location>
        <position position="1235"/>
    </location>
</feature>
<evidence type="ECO:0000256" key="8">
    <source>
        <dbReference type="ARBA" id="ARBA00022741"/>
    </source>
</evidence>
<dbReference type="FunFam" id="1.10.287.130:FF:000002">
    <property type="entry name" value="Two-component osmosensing histidine kinase"/>
    <property type="match status" value="1"/>
</dbReference>
<dbReference type="SMART" id="SM00091">
    <property type="entry name" value="PAS"/>
    <property type="match status" value="3"/>
</dbReference>
<dbReference type="SUPFAM" id="SSF47226">
    <property type="entry name" value="Histidine-containing phosphotransfer domain, HPT domain"/>
    <property type="match status" value="1"/>
</dbReference>
<feature type="compositionally biased region" description="Low complexity" evidence="21">
    <location>
        <begin position="1311"/>
        <end position="1323"/>
    </location>
</feature>
<dbReference type="InterPro" id="IPR036097">
    <property type="entry name" value="HisK_dim/P_sf"/>
</dbReference>
<dbReference type="Gene3D" id="1.10.287.130">
    <property type="match status" value="1"/>
</dbReference>
<dbReference type="InterPro" id="IPR008207">
    <property type="entry name" value="Sig_transdc_His_kin_Hpt_dom"/>
</dbReference>
<evidence type="ECO:0000256" key="21">
    <source>
        <dbReference type="SAM" id="MobiDB-lite"/>
    </source>
</evidence>
<dbReference type="Pfam" id="PF00072">
    <property type="entry name" value="Response_reg"/>
    <property type="match status" value="2"/>
</dbReference>
<dbReference type="Pfam" id="PF00512">
    <property type="entry name" value="HisKA"/>
    <property type="match status" value="1"/>
</dbReference>
<dbReference type="SUPFAM" id="SSF55785">
    <property type="entry name" value="PYP-like sensor domain (PAS domain)"/>
    <property type="match status" value="3"/>
</dbReference>
<dbReference type="SMART" id="SM00388">
    <property type="entry name" value="HisKA"/>
    <property type="match status" value="1"/>
</dbReference>
<evidence type="ECO:0000256" key="6">
    <source>
        <dbReference type="ARBA" id="ARBA00022679"/>
    </source>
</evidence>
<sequence length="1523" mass="166853">MSILPRAARLRLEWSLVACFLLITLIVTAVVVWQTGQHQRQQLLATYQTRLGYVSQTRNAILRRQFDQLARDVRFLSATPPIGGIIRAKADNGIDKQENSTLPNWNKRLTGLFSAFLAANPELTSARLIGTADGGRELLRVERGTRGDIVVVAEGQLARRGDRNYVSEALRLPPGQVFFSDLSMGSRPREGRGAPTVPTLHVSMPIRDDNGSVFGVVVINFNAGELLASLKRNIPTEIQIYLTDQNGNYLQQPDPTRAFGADTGRLKRWQDDFRPTSQSMGQPATLRTFDSPYGIAYAHAIHVPFTPSAPEHYCQLIAVLPDKQVAKLVANTQAAVLTNALSVFLLLGLACLLYFRTYRQAAIRQAELAAIMESSQDAIIGCIAQGRIVSWNAGAERLFACPSEQAIGQTLDSIIPQPEGAPASSERLLQACENGAPSNLRCGLRLPDARWLDVDITISPIRHGRGQPSGVALTIRDISEQQAAEKYIRELNASLEQQIEQRTRQLRAYSAMQNAILAHSGYAIIATDGDGLITLFNPAAERMLGYPAPDMIGKASLADFHCRDELAERSIQLSHELGETVGADFEAVVAPVWRQETDERQWTYVRADGSRFPVQLTVSRLENEGGDAAGYLVIASDITQRLQDQRSLESTRDQLIKAAEVAELGIWSWRIASDTLEWNDRMFDIYDIPRSFRDFGLYYNHWRGRVHPDDIADAELRLQQCQETGAAFNQTFRIVRQNGDIRYVQAAAVVECGPDGKPSRMLGINRDITQQREQENWLREAKTAADSASRAKSDFLANMSHEIRTPMNAVLGMLQLLQHTSLDNQQADYADKAAVAARTLLALLNDILDFSRVEAGKLTLDPHPLSLDKLLRDIGVILSANVGAKDVEVVFDIAPDLPDTIVADSLRLQQILINLAGNAIKFTERGEVALSAQLVERDADRLRIAFAVRDTGIGITAEQCQRIFEGFSQAESSTARRYGGSGLGLAISQRLVGLMGGQLRVDSEPGHGSTFSFEIECEAAPAAAMSVATGVVPLQNLRCLVIEDNDSARQTQSAILRSFGWRVDAAASGEEALAMISGQPAGLDYDVVLVDWRMPGIDGWETCERLRRLPPQGQPPVIMMVTAYGRELFEQRRKQSPGVIDHFLIKPVTASMLFDAVADARAGQGLRQALPPLPAGQAPRLAGLKLLLVEDNATNQQVARELLSQEGAAVDVADCGQAALAALTPPARYDLVLMDIQMPDMDGYEATRRLRAQFPASALPIIAMTANVMPADREQALASGMNDHVGKPFDLDQLVAAILRHTARAPQAKMEPPAQAEPAHAEPTANSGLINSRAAILRFGGNVEIYRRTLLSFCEELIGLMASLQGQIQQTLREPAIQTLHTLKGLAATVGADALAALAADKETWLRDPARGWPADFSALRQAAEEATAAAQRLAEELVAPPSAPRPSVGDVANIRQELADLRLLLNTSNLQAVQRFEQLEQQYRVAMPQELEQLGDAIMQLDFAAATRLCDDLIRQQKVDQP</sequence>
<dbReference type="CDD" id="cd16922">
    <property type="entry name" value="HATPase_EvgS-ArcB-TorS-like"/>
    <property type="match status" value="1"/>
</dbReference>
<dbReference type="PROSITE" id="PS50113">
    <property type="entry name" value="PAC"/>
    <property type="match status" value="3"/>
</dbReference>
<dbReference type="SUPFAM" id="SSF55874">
    <property type="entry name" value="ATPase domain of HSP90 chaperone/DNA topoisomerase II/histidine kinase"/>
    <property type="match status" value="1"/>
</dbReference>
<dbReference type="PRINTS" id="PR00344">
    <property type="entry name" value="BCTRLSENSOR"/>
</dbReference>
<dbReference type="EMBL" id="MTBD01000028">
    <property type="protein sequence ID" value="PRP70083.1"/>
    <property type="molecule type" value="Genomic_DNA"/>
</dbReference>
<dbReference type="GO" id="GO:0000155">
    <property type="term" value="F:phosphorelay sensor kinase activity"/>
    <property type="evidence" value="ECO:0007669"/>
    <property type="project" value="InterPro"/>
</dbReference>
<dbReference type="Pfam" id="PF01627">
    <property type="entry name" value="Hpt"/>
    <property type="match status" value="1"/>
</dbReference>
<evidence type="ECO:0000256" key="15">
    <source>
        <dbReference type="ARBA" id="ARBA00064003"/>
    </source>
</evidence>
<feature type="domain" description="PAS" evidence="25">
    <location>
        <begin position="524"/>
        <end position="560"/>
    </location>
</feature>
<dbReference type="SUPFAM" id="SSF52172">
    <property type="entry name" value="CheY-like"/>
    <property type="match status" value="2"/>
</dbReference>